<keyword evidence="7" id="KW-0479">Metal-binding</keyword>
<evidence type="ECO:0000256" key="6">
    <source>
        <dbReference type="ARBA" id="ARBA00022617"/>
    </source>
</evidence>
<evidence type="ECO:0000256" key="13">
    <source>
        <dbReference type="RuleBase" id="RU363051"/>
    </source>
</evidence>
<dbReference type="Proteomes" id="UP000886523">
    <property type="component" value="Unassembled WGS sequence"/>
</dbReference>
<dbReference type="InterPro" id="IPR010255">
    <property type="entry name" value="Haem_peroxidase_sf"/>
</dbReference>
<evidence type="ECO:0000256" key="5">
    <source>
        <dbReference type="ARBA" id="ARBA00022559"/>
    </source>
</evidence>
<protein>
    <recommendedName>
        <fullName evidence="13">Peroxidase</fullName>
        <ecNumber evidence="13">1.11.1.-</ecNumber>
    </recommendedName>
</protein>
<evidence type="ECO:0000256" key="4">
    <source>
        <dbReference type="ARBA" id="ARBA00005997"/>
    </source>
</evidence>
<dbReference type="GO" id="GO:0000302">
    <property type="term" value="P:response to reactive oxygen species"/>
    <property type="evidence" value="ECO:0007669"/>
    <property type="project" value="TreeGrafter"/>
</dbReference>
<dbReference type="SUPFAM" id="SSF48113">
    <property type="entry name" value="Heme-dependent peroxidases"/>
    <property type="match status" value="1"/>
</dbReference>
<evidence type="ECO:0000256" key="10">
    <source>
        <dbReference type="ARBA" id="ARBA00023004"/>
    </source>
</evidence>
<dbReference type="EMBL" id="MU128912">
    <property type="protein sequence ID" value="KAF9520415.1"/>
    <property type="molecule type" value="Genomic_DNA"/>
</dbReference>
<sequence length="372" mass="41455">MSFLAFRRLASLNLRSAATPLRSSLVPRVRFNSTGTSTPPPAAKSNTGLYTTIGLAFAAGAGYWVYSSQDDTKGALKEGAQAAKVPANFTPTKADYQKVYNKISSILETDNYDDGSYAPVLVRLAWHASGTYDKESKTGGSNYATMRFAPESLHGANNGLNVARTLLEPIKKEFSWISYGDLWTLAGVAAVQEIQGPKIPWRPGRVDGFENDVTPDGRLPDAAQGQDHIRKIFYRMGFNDQEIVALSGAHALGRCHTDRSGFEGPWTFSPTTFTNDYYTLLVNEKWSWRKWNGPKQYEDTKTKTLMMLPTDYSLIQDKKFREWVTKYAKSQDLFFQDFSKAFSTLLELGVPPAQFASPEPWLLSTVDEQSSK</sequence>
<name>A0A9P6BA94_9AGAM</name>
<dbReference type="OrthoDB" id="2859658at2759"/>
<dbReference type="GO" id="GO:0004130">
    <property type="term" value="F:cytochrome-c peroxidase activity"/>
    <property type="evidence" value="ECO:0007669"/>
    <property type="project" value="UniProtKB-EC"/>
</dbReference>
<dbReference type="InterPro" id="IPR002207">
    <property type="entry name" value="Peroxidase_I"/>
</dbReference>
<dbReference type="GO" id="GO:0005759">
    <property type="term" value="C:mitochondrial matrix"/>
    <property type="evidence" value="ECO:0007669"/>
    <property type="project" value="UniProtKB-SubCell"/>
</dbReference>
<evidence type="ECO:0000256" key="8">
    <source>
        <dbReference type="ARBA" id="ARBA00022946"/>
    </source>
</evidence>
<evidence type="ECO:0000259" key="14">
    <source>
        <dbReference type="PROSITE" id="PS50873"/>
    </source>
</evidence>
<accession>A0A9P6BA94</accession>
<evidence type="ECO:0000256" key="12">
    <source>
        <dbReference type="ARBA" id="ARBA00049265"/>
    </source>
</evidence>
<dbReference type="GO" id="GO:0034599">
    <property type="term" value="P:cellular response to oxidative stress"/>
    <property type="evidence" value="ECO:0007669"/>
    <property type="project" value="InterPro"/>
</dbReference>
<dbReference type="PRINTS" id="PR00459">
    <property type="entry name" value="ASPEROXIDASE"/>
</dbReference>
<dbReference type="GO" id="GO:0046872">
    <property type="term" value="F:metal ion binding"/>
    <property type="evidence" value="ECO:0007669"/>
    <property type="project" value="UniProtKB-UniRule"/>
</dbReference>
<keyword evidence="8" id="KW-0809">Transit peptide</keyword>
<dbReference type="GO" id="GO:0042744">
    <property type="term" value="P:hydrogen peroxide catabolic process"/>
    <property type="evidence" value="ECO:0007669"/>
    <property type="project" value="TreeGrafter"/>
</dbReference>
<evidence type="ECO:0000313" key="16">
    <source>
        <dbReference type="Proteomes" id="UP000886523"/>
    </source>
</evidence>
<reference evidence="15" key="1">
    <citation type="journal article" date="2020" name="Nat. Commun.">
        <title>Large-scale genome sequencing of mycorrhizal fungi provides insights into the early evolution of symbiotic traits.</title>
        <authorList>
            <person name="Miyauchi S."/>
            <person name="Kiss E."/>
            <person name="Kuo A."/>
            <person name="Drula E."/>
            <person name="Kohler A."/>
            <person name="Sanchez-Garcia M."/>
            <person name="Morin E."/>
            <person name="Andreopoulos B."/>
            <person name="Barry K.W."/>
            <person name="Bonito G."/>
            <person name="Buee M."/>
            <person name="Carver A."/>
            <person name="Chen C."/>
            <person name="Cichocki N."/>
            <person name="Clum A."/>
            <person name="Culley D."/>
            <person name="Crous P.W."/>
            <person name="Fauchery L."/>
            <person name="Girlanda M."/>
            <person name="Hayes R.D."/>
            <person name="Keri Z."/>
            <person name="LaButti K."/>
            <person name="Lipzen A."/>
            <person name="Lombard V."/>
            <person name="Magnuson J."/>
            <person name="Maillard F."/>
            <person name="Murat C."/>
            <person name="Nolan M."/>
            <person name="Ohm R.A."/>
            <person name="Pangilinan J."/>
            <person name="Pereira M.F."/>
            <person name="Perotto S."/>
            <person name="Peter M."/>
            <person name="Pfister S."/>
            <person name="Riley R."/>
            <person name="Sitrit Y."/>
            <person name="Stielow J.B."/>
            <person name="Szollosi G."/>
            <person name="Zifcakova L."/>
            <person name="Stursova M."/>
            <person name="Spatafora J.W."/>
            <person name="Tedersoo L."/>
            <person name="Vaario L.M."/>
            <person name="Yamada A."/>
            <person name="Yan M."/>
            <person name="Wang P."/>
            <person name="Xu J."/>
            <person name="Bruns T."/>
            <person name="Baldrian P."/>
            <person name="Vilgalys R."/>
            <person name="Dunand C."/>
            <person name="Henrissat B."/>
            <person name="Grigoriev I.V."/>
            <person name="Hibbett D."/>
            <person name="Nagy L.G."/>
            <person name="Martin F.M."/>
        </authorList>
    </citation>
    <scope>NUCLEOTIDE SEQUENCE</scope>
    <source>
        <strain evidence="15">UP504</strain>
    </source>
</reference>
<comment type="caution">
    <text evidence="15">The sequence shown here is derived from an EMBL/GenBank/DDBJ whole genome shotgun (WGS) entry which is preliminary data.</text>
</comment>
<comment type="subcellular location">
    <subcellularLocation>
        <location evidence="3">Mitochondrion intermembrane space</location>
    </subcellularLocation>
    <subcellularLocation>
        <location evidence="2">Mitochondrion matrix</location>
    </subcellularLocation>
</comment>
<evidence type="ECO:0000313" key="15">
    <source>
        <dbReference type="EMBL" id="KAF9520415.1"/>
    </source>
</evidence>
<dbReference type="InterPro" id="IPR044831">
    <property type="entry name" value="Ccp1-like"/>
</dbReference>
<dbReference type="AlphaFoldDB" id="A0A9P6BA94"/>
<dbReference type="EC" id="1.11.1.-" evidence="13"/>
<gene>
    <name evidence="15" type="ORF">BS47DRAFT_1287161</name>
</gene>
<dbReference type="FunFam" id="1.10.420.10:FF:000009">
    <property type="entry name" value="Ascorbate peroxidase"/>
    <property type="match status" value="1"/>
</dbReference>
<organism evidence="15 16">
    <name type="scientific">Hydnum rufescens UP504</name>
    <dbReference type="NCBI Taxonomy" id="1448309"/>
    <lineage>
        <taxon>Eukaryota</taxon>
        <taxon>Fungi</taxon>
        <taxon>Dikarya</taxon>
        <taxon>Basidiomycota</taxon>
        <taxon>Agaricomycotina</taxon>
        <taxon>Agaricomycetes</taxon>
        <taxon>Cantharellales</taxon>
        <taxon>Hydnaceae</taxon>
        <taxon>Hydnum</taxon>
    </lineage>
</organism>
<keyword evidence="11" id="KW-0496">Mitochondrion</keyword>
<dbReference type="PANTHER" id="PTHR31356:SF58">
    <property type="entry name" value="CYTOCHROME C PEROXIDASE, MITOCHONDRIAL"/>
    <property type="match status" value="1"/>
</dbReference>
<dbReference type="InterPro" id="IPR019794">
    <property type="entry name" value="Peroxidases_AS"/>
</dbReference>
<dbReference type="PRINTS" id="PR00458">
    <property type="entry name" value="PEROXIDASE"/>
</dbReference>
<dbReference type="InterPro" id="IPR002016">
    <property type="entry name" value="Haem_peroxidase"/>
</dbReference>
<comment type="function">
    <text evidence="1">Destroys radicals which are normally produced within the cells and which are toxic to biological systems.</text>
</comment>
<keyword evidence="6" id="KW-0349">Heme</keyword>
<dbReference type="PROSITE" id="PS00435">
    <property type="entry name" value="PEROXIDASE_1"/>
    <property type="match status" value="1"/>
</dbReference>
<dbReference type="GO" id="GO:0005758">
    <property type="term" value="C:mitochondrial intermembrane space"/>
    <property type="evidence" value="ECO:0007669"/>
    <property type="project" value="UniProtKB-SubCell"/>
</dbReference>
<keyword evidence="5 13" id="KW-0575">Peroxidase</keyword>
<evidence type="ECO:0000256" key="2">
    <source>
        <dbReference type="ARBA" id="ARBA00004305"/>
    </source>
</evidence>
<dbReference type="CDD" id="cd00691">
    <property type="entry name" value="ascorbate_peroxidase"/>
    <property type="match status" value="1"/>
</dbReference>
<dbReference type="PROSITE" id="PS50873">
    <property type="entry name" value="PEROXIDASE_4"/>
    <property type="match status" value="1"/>
</dbReference>
<proteinExistence type="inferred from homology"/>
<dbReference type="Pfam" id="PF00141">
    <property type="entry name" value="peroxidase"/>
    <property type="match status" value="1"/>
</dbReference>
<comment type="catalytic activity">
    <reaction evidence="12">
        <text>2 Fe(II)-[cytochrome c] + H2O2 + 2 H(+) = 2 Fe(III)-[cytochrome c] + 2 H2O</text>
        <dbReference type="Rhea" id="RHEA:16581"/>
        <dbReference type="Rhea" id="RHEA-COMP:10350"/>
        <dbReference type="Rhea" id="RHEA-COMP:14399"/>
        <dbReference type="ChEBI" id="CHEBI:15377"/>
        <dbReference type="ChEBI" id="CHEBI:15378"/>
        <dbReference type="ChEBI" id="CHEBI:16240"/>
        <dbReference type="ChEBI" id="CHEBI:29033"/>
        <dbReference type="ChEBI" id="CHEBI:29034"/>
        <dbReference type="EC" id="1.11.1.5"/>
    </reaction>
</comment>
<dbReference type="Gene3D" id="1.10.420.10">
    <property type="entry name" value="Peroxidase, domain 2"/>
    <property type="match status" value="1"/>
</dbReference>
<keyword evidence="9 13" id="KW-0560">Oxidoreductase</keyword>
<feature type="domain" description="Plant heme peroxidase family profile" evidence="14">
    <location>
        <begin position="110"/>
        <end position="350"/>
    </location>
</feature>
<dbReference type="InterPro" id="IPR019793">
    <property type="entry name" value="Peroxidases_heam-ligand_BS"/>
</dbReference>
<dbReference type="Gene3D" id="1.10.520.10">
    <property type="match status" value="1"/>
</dbReference>
<evidence type="ECO:0000256" key="1">
    <source>
        <dbReference type="ARBA" id="ARBA00003917"/>
    </source>
</evidence>
<dbReference type="GO" id="GO:0020037">
    <property type="term" value="F:heme binding"/>
    <property type="evidence" value="ECO:0007669"/>
    <property type="project" value="UniProtKB-UniRule"/>
</dbReference>
<keyword evidence="16" id="KW-1185">Reference proteome</keyword>
<evidence type="ECO:0000256" key="9">
    <source>
        <dbReference type="ARBA" id="ARBA00023002"/>
    </source>
</evidence>
<keyword evidence="10" id="KW-0408">Iron</keyword>
<dbReference type="FunFam" id="1.10.520.10:FF:000005">
    <property type="entry name" value="Cytochrome c peroxidase"/>
    <property type="match status" value="1"/>
</dbReference>
<comment type="similarity">
    <text evidence="4">Belongs to the peroxidase family. Cytochrome c peroxidase subfamily.</text>
</comment>
<evidence type="ECO:0000256" key="7">
    <source>
        <dbReference type="ARBA" id="ARBA00022723"/>
    </source>
</evidence>
<dbReference type="PANTHER" id="PTHR31356">
    <property type="entry name" value="THYLAKOID LUMENAL 29 KDA PROTEIN, CHLOROPLASTIC-RELATED"/>
    <property type="match status" value="1"/>
</dbReference>
<dbReference type="PROSITE" id="PS00436">
    <property type="entry name" value="PEROXIDASE_2"/>
    <property type="match status" value="1"/>
</dbReference>
<evidence type="ECO:0000256" key="11">
    <source>
        <dbReference type="ARBA" id="ARBA00023128"/>
    </source>
</evidence>
<evidence type="ECO:0000256" key="3">
    <source>
        <dbReference type="ARBA" id="ARBA00004569"/>
    </source>
</evidence>